<proteinExistence type="predicted"/>
<sequence>MLKGPYRFSVAENQFYLLDDDDLDYVKNRTITEAGNNGLVAGGQNHAVAVTGISAGTAMISFDLSPSPLEADDSQQWEEAAEFDYVSSTGVAHLAVGMGPDEEADDMEAYEINLAFNGPGGYRMRLHARGRELYPDGVQDKDDPIAEHYLLQIWPTGGGAVPAAP</sequence>
<geneLocation type="plasmid" evidence="1 2">
    <name>unnamed1</name>
</geneLocation>
<protein>
    <submittedName>
        <fullName evidence="1">Uncharacterized protein</fullName>
    </submittedName>
</protein>
<dbReference type="RefSeq" id="WP_331717890.1">
    <property type="nucleotide sequence ID" value="NZ_CP108189.1"/>
</dbReference>
<organism evidence="1 2">
    <name type="scientific">Streptomyces zaomyceticus</name>
    <dbReference type="NCBI Taxonomy" id="68286"/>
    <lineage>
        <taxon>Bacteria</taxon>
        <taxon>Bacillati</taxon>
        <taxon>Actinomycetota</taxon>
        <taxon>Actinomycetes</taxon>
        <taxon>Kitasatosporales</taxon>
        <taxon>Streptomycetaceae</taxon>
        <taxon>Streptomyces</taxon>
    </lineage>
</organism>
<gene>
    <name evidence="1" type="ORF">OG814_41690</name>
</gene>
<reference evidence="1 2" key="1">
    <citation type="submission" date="2022-10" db="EMBL/GenBank/DDBJ databases">
        <title>The complete genomes of actinobacterial strains from the NBC collection.</title>
        <authorList>
            <person name="Joergensen T.S."/>
            <person name="Alvarez Arevalo M."/>
            <person name="Sterndorff E.B."/>
            <person name="Faurdal D."/>
            <person name="Vuksanovic O."/>
            <person name="Mourched A.-S."/>
            <person name="Charusanti P."/>
            <person name="Shaw S."/>
            <person name="Blin K."/>
            <person name="Weber T."/>
        </authorList>
    </citation>
    <scope>NUCLEOTIDE SEQUENCE [LARGE SCALE GENOMIC DNA]</scope>
    <source>
        <strain evidence="1 2">NBC_00123</strain>
        <plasmid evidence="1 2">unnamed1</plasmid>
    </source>
</reference>
<keyword evidence="2" id="KW-1185">Reference proteome</keyword>
<name>A0ABZ1LRI6_9ACTN</name>
<dbReference type="EMBL" id="CP108189">
    <property type="protein sequence ID" value="WTR75784.1"/>
    <property type="molecule type" value="Genomic_DNA"/>
</dbReference>
<accession>A0ABZ1LRI6</accession>
<evidence type="ECO:0000313" key="1">
    <source>
        <dbReference type="EMBL" id="WTR75784.1"/>
    </source>
</evidence>
<dbReference type="Proteomes" id="UP001622594">
    <property type="component" value="Plasmid unnamed1"/>
</dbReference>
<evidence type="ECO:0000313" key="2">
    <source>
        <dbReference type="Proteomes" id="UP001622594"/>
    </source>
</evidence>
<keyword evidence="1" id="KW-0614">Plasmid</keyword>